<dbReference type="Proteomes" id="UP000317722">
    <property type="component" value="Unassembled WGS sequence"/>
</dbReference>
<dbReference type="InterPro" id="IPR003615">
    <property type="entry name" value="HNH_nuc"/>
</dbReference>
<feature type="domain" description="HNH nuclease" evidence="2">
    <location>
        <begin position="265"/>
        <end position="316"/>
    </location>
</feature>
<evidence type="ECO:0000313" key="4">
    <source>
        <dbReference type="Proteomes" id="UP000317722"/>
    </source>
</evidence>
<evidence type="ECO:0000256" key="1">
    <source>
        <dbReference type="SAM" id="MobiDB-lite"/>
    </source>
</evidence>
<reference evidence="3 4" key="1">
    <citation type="journal article" date="2019" name="Environ. Microbiol.">
        <title>Species interactions and distinct microbial communities in high Arctic permafrost affected cryosols are associated with the CH4 and CO2 gas fluxes.</title>
        <authorList>
            <person name="Altshuler I."/>
            <person name="Hamel J."/>
            <person name="Turney S."/>
            <person name="Magnuson E."/>
            <person name="Levesque R."/>
            <person name="Greer C."/>
            <person name="Whyte L.G."/>
        </authorList>
    </citation>
    <scope>NUCLEOTIDE SEQUENCE [LARGE SCALE GENOMIC DNA]</scope>
    <source>
        <strain evidence="3 4">S9.3A</strain>
    </source>
</reference>
<sequence length="433" mass="46807">MRAGLSPSHARDVVAVARRRHELTAASEALRDGLLSLDQTAVVAHHAPTSHQQSAADFAKHATVPQLRRALSRHAFASAPAADAEGPGDDGTADSPAPDLAAAALPGQQESERRACARPDLSMHYDHDGPFQLRYSAPAPIGALVEQALREAKDALFLAASSGEGDSAGSPRVTHGIAATERPTYAEALEELAQRSLSSVTSTGRASHYRVYLHLSTDGAWVNGGGAIPRRLLDRFLSDGMVQPVWETEGRPVSVGRSMRILPRRSRRLIEDRDRGCRFPGCTATRFVEIHHLHEWAAGGATDVDNQVSLCPFHHDAIDRGDFRITGNPTRPDGLVVTNRYGLAVRPPTAAELAARPGGDPPPSPGAAAYQPPSGERARWNDIEVLPDRVAHWKPQLHVVKQPDNTAHASDDHPWPARDADDERVPSSYRTWD</sequence>
<comment type="caution">
    <text evidence="3">The sequence shown here is derived from an EMBL/GenBank/DDBJ whole genome shotgun (WGS) entry which is preliminary data.</text>
</comment>
<organism evidence="3 4">
    <name type="scientific">Pedococcus bigeumensis</name>
    <dbReference type="NCBI Taxonomy" id="433644"/>
    <lineage>
        <taxon>Bacteria</taxon>
        <taxon>Bacillati</taxon>
        <taxon>Actinomycetota</taxon>
        <taxon>Actinomycetes</taxon>
        <taxon>Micrococcales</taxon>
        <taxon>Intrasporangiaceae</taxon>
        <taxon>Pedococcus</taxon>
    </lineage>
</organism>
<name>A0A502CYM8_9MICO</name>
<feature type="region of interest" description="Disordered" evidence="1">
    <location>
        <begin position="394"/>
        <end position="433"/>
    </location>
</feature>
<protein>
    <submittedName>
        <fullName evidence="3">DUF222 domain-containing protein</fullName>
    </submittedName>
</protein>
<dbReference type="SMART" id="SM00507">
    <property type="entry name" value="HNHc"/>
    <property type="match status" value="1"/>
</dbReference>
<dbReference type="CDD" id="cd00085">
    <property type="entry name" value="HNHc"/>
    <property type="match status" value="1"/>
</dbReference>
<feature type="region of interest" description="Disordered" evidence="1">
    <location>
        <begin position="77"/>
        <end position="114"/>
    </location>
</feature>
<gene>
    <name evidence="3" type="ORF">EAH86_10925</name>
</gene>
<accession>A0A502CYM8</accession>
<feature type="compositionally biased region" description="Basic and acidic residues" evidence="1">
    <location>
        <begin position="409"/>
        <end position="425"/>
    </location>
</feature>
<proteinExistence type="predicted"/>
<evidence type="ECO:0000259" key="2">
    <source>
        <dbReference type="SMART" id="SM00507"/>
    </source>
</evidence>
<evidence type="ECO:0000313" key="3">
    <source>
        <dbReference type="EMBL" id="TPG17259.1"/>
    </source>
</evidence>
<feature type="compositionally biased region" description="Low complexity" evidence="1">
    <location>
        <begin position="93"/>
        <end position="106"/>
    </location>
</feature>
<keyword evidence="4" id="KW-1185">Reference proteome</keyword>
<dbReference type="AlphaFoldDB" id="A0A502CYM8"/>
<feature type="region of interest" description="Disordered" evidence="1">
    <location>
        <begin position="352"/>
        <end position="375"/>
    </location>
</feature>
<dbReference type="EMBL" id="RCZM01000003">
    <property type="protein sequence ID" value="TPG17259.1"/>
    <property type="molecule type" value="Genomic_DNA"/>
</dbReference>
<dbReference type="OrthoDB" id="3541361at2"/>